<feature type="domain" description="NADH-quinone oxidoreductase subunit D" evidence="5">
    <location>
        <begin position="296"/>
        <end position="470"/>
    </location>
</feature>
<dbReference type="InterPro" id="IPR001501">
    <property type="entry name" value="Ni-dep_hyd_lsu"/>
</dbReference>
<dbReference type="PANTHER" id="PTHR43485:SF1">
    <property type="entry name" value="FORMATE HYDROGENLYASE SUBUNIT 5-RELATED"/>
    <property type="match status" value="1"/>
</dbReference>
<dbReference type="EMBL" id="DSTX01000007">
    <property type="protein sequence ID" value="HFK20531.1"/>
    <property type="molecule type" value="Genomic_DNA"/>
</dbReference>
<keyword evidence="3" id="KW-0460">Magnesium</keyword>
<evidence type="ECO:0008006" key="7">
    <source>
        <dbReference type="Google" id="ProtNLM"/>
    </source>
</evidence>
<comment type="cofactor">
    <cofactor evidence="3">
        <name>Fe cation</name>
        <dbReference type="ChEBI" id="CHEBI:24875"/>
    </cofactor>
</comment>
<dbReference type="GO" id="GO:0048038">
    <property type="term" value="F:quinone binding"/>
    <property type="evidence" value="ECO:0007669"/>
    <property type="project" value="InterPro"/>
</dbReference>
<feature type="domain" description="NADH:ubiquinone oxidoreductase 30kDa subunit" evidence="4">
    <location>
        <begin position="54"/>
        <end position="142"/>
    </location>
</feature>
<keyword evidence="1" id="KW-0560">Oxidoreductase</keyword>
<reference evidence="6" key="1">
    <citation type="journal article" date="2020" name="mSystems">
        <title>Genome- and Community-Level Interaction Insights into Carbon Utilization and Element Cycling Functions of Hydrothermarchaeota in Hydrothermal Sediment.</title>
        <authorList>
            <person name="Zhou Z."/>
            <person name="Liu Y."/>
            <person name="Xu W."/>
            <person name="Pan J."/>
            <person name="Luo Z.H."/>
            <person name="Li M."/>
        </authorList>
    </citation>
    <scope>NUCLEOTIDE SEQUENCE [LARGE SCALE GENOMIC DNA]</scope>
    <source>
        <strain evidence="6">SpSt-468</strain>
    </source>
</reference>
<evidence type="ECO:0000313" key="6">
    <source>
        <dbReference type="EMBL" id="HFK20531.1"/>
    </source>
</evidence>
<evidence type="ECO:0000256" key="2">
    <source>
        <dbReference type="ARBA" id="ARBA00023027"/>
    </source>
</evidence>
<feature type="binding site" evidence="3">
    <location>
        <position position="542"/>
    </location>
    <ligand>
        <name>Fe cation</name>
        <dbReference type="ChEBI" id="CHEBI:24875"/>
    </ligand>
</feature>
<evidence type="ECO:0000256" key="1">
    <source>
        <dbReference type="ARBA" id="ARBA00023002"/>
    </source>
</evidence>
<gene>
    <name evidence="6" type="ORF">ENS19_04530</name>
</gene>
<dbReference type="GO" id="GO:0016651">
    <property type="term" value="F:oxidoreductase activity, acting on NAD(P)H"/>
    <property type="evidence" value="ECO:0007669"/>
    <property type="project" value="InterPro"/>
</dbReference>
<evidence type="ECO:0000259" key="4">
    <source>
        <dbReference type="Pfam" id="PF00329"/>
    </source>
</evidence>
<dbReference type="InterPro" id="IPR029014">
    <property type="entry name" value="NiFe-Hase_large"/>
</dbReference>
<dbReference type="InterPro" id="IPR052197">
    <property type="entry name" value="ComplexI_49kDa-like"/>
</dbReference>
<evidence type="ECO:0000259" key="5">
    <source>
        <dbReference type="Pfam" id="PF00346"/>
    </source>
</evidence>
<feature type="binding site" evidence="3">
    <location>
        <position position="242"/>
    </location>
    <ligand>
        <name>Ni(2+)</name>
        <dbReference type="ChEBI" id="CHEBI:49786"/>
    </ligand>
</feature>
<dbReference type="Pfam" id="PF00329">
    <property type="entry name" value="Complex1_30kDa"/>
    <property type="match status" value="1"/>
</dbReference>
<dbReference type="SUPFAM" id="SSF143243">
    <property type="entry name" value="Nqo5-like"/>
    <property type="match status" value="1"/>
</dbReference>
<feature type="domain" description="NADH-quinone oxidoreductase subunit D" evidence="5">
    <location>
        <begin position="472"/>
        <end position="545"/>
    </location>
</feature>
<comment type="caution">
    <text evidence="6">The sequence shown here is derived from an EMBL/GenBank/DDBJ whole genome shotgun (WGS) entry which is preliminary data.</text>
</comment>
<proteinExistence type="predicted"/>
<dbReference type="Gene3D" id="3.30.460.80">
    <property type="entry name" value="NADH:ubiquinone oxidoreductase, 30kDa subunit"/>
    <property type="match status" value="1"/>
</dbReference>
<feature type="binding site" evidence="3">
    <location>
        <position position="245"/>
    </location>
    <ligand>
        <name>Ni(2+)</name>
        <dbReference type="ChEBI" id="CHEBI:49786"/>
    </ligand>
</feature>
<dbReference type="Pfam" id="PF00346">
    <property type="entry name" value="Complex1_49kDa"/>
    <property type="match status" value="2"/>
</dbReference>
<dbReference type="GO" id="GO:0016151">
    <property type="term" value="F:nickel cation binding"/>
    <property type="evidence" value="ECO:0007669"/>
    <property type="project" value="InterPro"/>
</dbReference>
<feature type="binding site" evidence="3">
    <location>
        <position position="245"/>
    </location>
    <ligand>
        <name>Fe cation</name>
        <dbReference type="ChEBI" id="CHEBI:24875"/>
    </ligand>
</feature>
<name>A0A7C3ILI7_9CREN</name>
<feature type="binding site" evidence="3">
    <location>
        <position position="539"/>
    </location>
    <ligand>
        <name>Ni(2+)</name>
        <dbReference type="ChEBI" id="CHEBI:49786"/>
    </ligand>
</feature>
<keyword evidence="2" id="KW-0520">NAD</keyword>
<dbReference type="SUPFAM" id="SSF56762">
    <property type="entry name" value="HydB/Nqo4-like"/>
    <property type="match status" value="1"/>
</dbReference>
<comment type="cofactor">
    <cofactor evidence="3">
        <name>Ni(2+)</name>
        <dbReference type="ChEBI" id="CHEBI:49786"/>
    </cofactor>
</comment>
<protein>
    <recommendedName>
        <fullName evidence="7">NADH-quinone oxidoreductase subunit D</fullName>
    </recommendedName>
</protein>
<dbReference type="Pfam" id="PF00374">
    <property type="entry name" value="NiFeSe_Hases"/>
    <property type="match status" value="1"/>
</dbReference>
<dbReference type="InterPro" id="IPR037232">
    <property type="entry name" value="NADH_quin_OxRdtase_su_C/D-like"/>
</dbReference>
<accession>A0A7C3ILI7</accession>
<sequence>MIFRADPDLVQFVREEIAPEGSEFKPLRENRVAVKVDLGLLDKLADRFVHKYGARLIHATAVDLDVLGFEVVHIYDFSKTKERLVVLLEASMSKEDPVVPSIAKVTWQASWAEREMMELLGIRFLGTPDYRHQFLPYEWPNPVEGGVSGGQMPGLGEEIDVKPSPQEMWIPLGISPKQAYSTLIPIGPYHPGVIEGQIVYVKVEGEEVVSADIKTGFHHRGIQKLIERRGYSKGVFTSERVCGICSAAHGLAYVTAVENLYESEIPDRAAYIRTLLVELNRAHSHLLWIGVVADVIGWKTGFMITWGLRERVMDIIESITGNRVNYGIWRIGGVSRDVSNELALKASAALKGLKDECSKLLLLVADHPVVKSRLVGVGPLSYSEAFEGGAVGPVARASNWKIDVRVDNPPHAMYDQKVISWQVITDDHCDTYGRTLVRVKELLVSLEIIMQCLDYLAKTSGEIRVKQKVIPVNSEGVGLNEAPRGELTYFMRASEYDQNLPQAIRIRTPSYRNNAIIPKMLVGSNLADVPVIMGSTDQCLACTDRVEIIDAKVETKKSILWDELVALSRKRRGREF</sequence>
<evidence type="ECO:0000256" key="3">
    <source>
        <dbReference type="PIRSR" id="PIRSR601501-1"/>
    </source>
</evidence>
<keyword evidence="3" id="KW-0479">Metal-binding</keyword>
<dbReference type="GO" id="GO:0008137">
    <property type="term" value="F:NADH dehydrogenase (ubiquinone) activity"/>
    <property type="evidence" value="ECO:0007669"/>
    <property type="project" value="InterPro"/>
</dbReference>
<dbReference type="Gene3D" id="1.10.645.10">
    <property type="entry name" value="Cytochrome-c3 Hydrogenase, chain B"/>
    <property type="match status" value="1"/>
</dbReference>
<keyword evidence="3" id="KW-0533">Nickel</keyword>
<dbReference type="AlphaFoldDB" id="A0A7C3ILI7"/>
<dbReference type="InterPro" id="IPR001135">
    <property type="entry name" value="NADH_Q_OxRdtase_suD"/>
</dbReference>
<feature type="binding site" evidence="3">
    <location>
        <position position="506"/>
    </location>
    <ligand>
        <name>Mg(2+)</name>
        <dbReference type="ChEBI" id="CHEBI:18420"/>
    </ligand>
</feature>
<keyword evidence="3" id="KW-0408">Iron</keyword>
<organism evidence="6">
    <name type="scientific">Candidatus Methanomethylicus mesodigestus</name>
    <dbReference type="NCBI Taxonomy" id="1867258"/>
    <lineage>
        <taxon>Archaea</taxon>
        <taxon>Thermoproteota</taxon>
        <taxon>Methanosuratincolia</taxon>
        <taxon>Candidatus Methanomethylicales</taxon>
        <taxon>Candidatus Methanomethylicaceae</taxon>
        <taxon>Candidatus Methanomethylicus</taxon>
    </lineage>
</organism>
<dbReference type="GO" id="GO:0051287">
    <property type="term" value="F:NAD binding"/>
    <property type="evidence" value="ECO:0007669"/>
    <property type="project" value="InterPro"/>
</dbReference>
<dbReference type="InterPro" id="IPR001268">
    <property type="entry name" value="NADH_UbQ_OxRdtase_30kDa_su"/>
</dbReference>
<dbReference type="PANTHER" id="PTHR43485">
    <property type="entry name" value="HYDROGENASE-4 COMPONENT G"/>
    <property type="match status" value="1"/>
</dbReference>